<protein>
    <recommendedName>
        <fullName evidence="10">Elongation of very long chain fatty acids protein</fullName>
        <ecNumber evidence="10">2.3.1.199</ecNumber>
    </recommendedName>
    <alternativeName>
        <fullName evidence="10">Very-long-chain 3-oxoacyl-CoA synthase</fullName>
    </alternativeName>
</protein>
<reference evidence="12" key="1">
    <citation type="submission" date="2020-11" db="EMBL/GenBank/DDBJ databases">
        <authorList>
            <person name="Tran Van P."/>
        </authorList>
    </citation>
    <scope>NUCLEOTIDE SEQUENCE</scope>
</reference>
<dbReference type="InterPro" id="IPR002076">
    <property type="entry name" value="ELO_fam"/>
</dbReference>
<dbReference type="GO" id="GO:0019367">
    <property type="term" value="P:fatty acid elongation, saturated fatty acid"/>
    <property type="evidence" value="ECO:0007669"/>
    <property type="project" value="TreeGrafter"/>
</dbReference>
<organism evidence="12">
    <name type="scientific">Oppiella nova</name>
    <dbReference type="NCBI Taxonomy" id="334625"/>
    <lineage>
        <taxon>Eukaryota</taxon>
        <taxon>Metazoa</taxon>
        <taxon>Ecdysozoa</taxon>
        <taxon>Arthropoda</taxon>
        <taxon>Chelicerata</taxon>
        <taxon>Arachnida</taxon>
        <taxon>Acari</taxon>
        <taxon>Acariformes</taxon>
        <taxon>Sarcoptiformes</taxon>
        <taxon>Oribatida</taxon>
        <taxon>Brachypylina</taxon>
        <taxon>Oppioidea</taxon>
        <taxon>Oppiidae</taxon>
        <taxon>Oppiella</taxon>
    </lineage>
</organism>
<evidence type="ECO:0000256" key="6">
    <source>
        <dbReference type="ARBA" id="ARBA00022989"/>
    </source>
</evidence>
<dbReference type="GO" id="GO:0005789">
    <property type="term" value="C:endoplasmic reticulum membrane"/>
    <property type="evidence" value="ECO:0007669"/>
    <property type="project" value="TreeGrafter"/>
</dbReference>
<keyword evidence="8 10" id="KW-0472">Membrane</keyword>
<evidence type="ECO:0000256" key="10">
    <source>
        <dbReference type="RuleBase" id="RU361115"/>
    </source>
</evidence>
<keyword evidence="13" id="KW-1185">Reference proteome</keyword>
<evidence type="ECO:0000256" key="2">
    <source>
        <dbReference type="ARBA" id="ARBA00022516"/>
    </source>
</evidence>
<dbReference type="Proteomes" id="UP000728032">
    <property type="component" value="Unassembled WGS sequence"/>
</dbReference>
<dbReference type="EMBL" id="CAJPVJ010000214">
    <property type="protein sequence ID" value="CAG2161724.1"/>
    <property type="molecule type" value="Genomic_DNA"/>
</dbReference>
<dbReference type="PANTHER" id="PTHR11157">
    <property type="entry name" value="FATTY ACID ACYL TRANSFERASE-RELATED"/>
    <property type="match status" value="1"/>
</dbReference>
<feature type="transmembrane region" description="Helical" evidence="10">
    <location>
        <begin position="93"/>
        <end position="113"/>
    </location>
</feature>
<name>A0A7R9LB45_9ACAR</name>
<keyword evidence="6 10" id="KW-1133">Transmembrane helix</keyword>
<dbReference type="Pfam" id="PF01151">
    <property type="entry name" value="ELO"/>
    <property type="match status" value="1"/>
</dbReference>
<dbReference type="EC" id="2.3.1.199" evidence="10"/>
<keyword evidence="4 10" id="KW-0812">Transmembrane</keyword>
<comment type="similarity">
    <text evidence="10">Belongs to the ELO family.</text>
</comment>
<evidence type="ECO:0000256" key="7">
    <source>
        <dbReference type="ARBA" id="ARBA00023098"/>
    </source>
</evidence>
<keyword evidence="9 10" id="KW-0275">Fatty acid biosynthesis</keyword>
<keyword evidence="3 10" id="KW-0808">Transferase</keyword>
<proteinExistence type="inferred from homology"/>
<dbReference type="GO" id="GO:0042761">
    <property type="term" value="P:very long-chain fatty acid biosynthetic process"/>
    <property type="evidence" value="ECO:0007669"/>
    <property type="project" value="TreeGrafter"/>
</dbReference>
<comment type="caution">
    <text evidence="10">Lacks conserved residue(s) required for the propagation of feature annotation.</text>
</comment>
<evidence type="ECO:0000256" key="5">
    <source>
        <dbReference type="ARBA" id="ARBA00022832"/>
    </source>
</evidence>
<dbReference type="AlphaFoldDB" id="A0A7R9LB45"/>
<feature type="transmembrane region" description="Helical" evidence="10">
    <location>
        <begin position="125"/>
        <end position="147"/>
    </location>
</feature>
<comment type="subcellular location">
    <subcellularLocation>
        <location evidence="1">Membrane</location>
        <topology evidence="1">Multi-pass membrane protein</topology>
    </subcellularLocation>
</comment>
<gene>
    <name evidence="12" type="ORF">ONB1V03_LOCUS1328</name>
</gene>
<keyword evidence="2 10" id="KW-0444">Lipid biosynthesis</keyword>
<keyword evidence="5 10" id="KW-0276">Fatty acid metabolism</keyword>
<evidence type="ECO:0000256" key="3">
    <source>
        <dbReference type="ARBA" id="ARBA00022679"/>
    </source>
</evidence>
<evidence type="ECO:0000256" key="8">
    <source>
        <dbReference type="ARBA" id="ARBA00023136"/>
    </source>
</evidence>
<evidence type="ECO:0000256" key="9">
    <source>
        <dbReference type="ARBA" id="ARBA00023160"/>
    </source>
</evidence>
<dbReference type="EMBL" id="OC915039">
    <property type="protein sequence ID" value="CAD7638301.1"/>
    <property type="molecule type" value="Genomic_DNA"/>
</dbReference>
<evidence type="ECO:0000313" key="12">
    <source>
        <dbReference type="EMBL" id="CAD7638301.1"/>
    </source>
</evidence>
<evidence type="ECO:0000313" key="13">
    <source>
        <dbReference type="Proteomes" id="UP000728032"/>
    </source>
</evidence>
<dbReference type="OrthoDB" id="6501033at2759"/>
<feature type="signal peptide" evidence="11">
    <location>
        <begin position="1"/>
        <end position="20"/>
    </location>
</feature>
<evidence type="ECO:0000256" key="1">
    <source>
        <dbReference type="ARBA" id="ARBA00004141"/>
    </source>
</evidence>
<accession>A0A7R9LB45</accession>
<comment type="catalytic activity">
    <reaction evidence="10">
        <text>a very-long-chain acyl-CoA + malonyl-CoA + H(+) = a very-long-chain 3-oxoacyl-CoA + CO2 + CoA</text>
        <dbReference type="Rhea" id="RHEA:32727"/>
        <dbReference type="ChEBI" id="CHEBI:15378"/>
        <dbReference type="ChEBI" id="CHEBI:16526"/>
        <dbReference type="ChEBI" id="CHEBI:57287"/>
        <dbReference type="ChEBI" id="CHEBI:57384"/>
        <dbReference type="ChEBI" id="CHEBI:90725"/>
        <dbReference type="ChEBI" id="CHEBI:90736"/>
        <dbReference type="EC" id="2.3.1.199"/>
    </reaction>
</comment>
<dbReference type="PANTHER" id="PTHR11157:SF17">
    <property type="entry name" value="ELONGATION OF VERY LONG CHAIN FATTY ACIDS PROTEIN 6"/>
    <property type="match status" value="1"/>
</dbReference>
<feature type="chain" id="PRO_5035680094" description="Elongation of very long chain fatty acids protein" evidence="11">
    <location>
        <begin position="21"/>
        <end position="199"/>
    </location>
</feature>
<sequence length="199" mass="23626">MLILWNCSLAVFSILGTVRCLPQFWHLYYTKGFMATVCQSDYYKDIRVLWWYNLFVWSKIAELIDTLLIRLHWIHHVTLCYCWYSIGEYPGTYQWMVTMNFGVHSIMYTYYALKAMRVRIARTASIAITLLQIMQMIAGFYVNYVAIDRKMSGQACDVFIETAKFGVTIYTLFLVLFMNFFVKTYILSKNNAKHRIKHD</sequence>
<evidence type="ECO:0000256" key="11">
    <source>
        <dbReference type="SAM" id="SignalP"/>
    </source>
</evidence>
<evidence type="ECO:0000256" key="4">
    <source>
        <dbReference type="ARBA" id="ARBA00022692"/>
    </source>
</evidence>
<dbReference type="GO" id="GO:0009922">
    <property type="term" value="F:fatty acid elongase activity"/>
    <property type="evidence" value="ECO:0007669"/>
    <property type="project" value="UniProtKB-EC"/>
</dbReference>
<keyword evidence="11" id="KW-0732">Signal</keyword>
<feature type="transmembrane region" description="Helical" evidence="10">
    <location>
        <begin position="167"/>
        <end position="187"/>
    </location>
</feature>
<dbReference type="GO" id="GO:0030148">
    <property type="term" value="P:sphingolipid biosynthetic process"/>
    <property type="evidence" value="ECO:0007669"/>
    <property type="project" value="TreeGrafter"/>
</dbReference>
<dbReference type="GO" id="GO:0034625">
    <property type="term" value="P:fatty acid elongation, monounsaturated fatty acid"/>
    <property type="evidence" value="ECO:0007669"/>
    <property type="project" value="TreeGrafter"/>
</dbReference>
<dbReference type="GO" id="GO:0034626">
    <property type="term" value="P:fatty acid elongation, polyunsaturated fatty acid"/>
    <property type="evidence" value="ECO:0007669"/>
    <property type="project" value="TreeGrafter"/>
</dbReference>
<keyword evidence="7 10" id="KW-0443">Lipid metabolism</keyword>